<protein>
    <submittedName>
        <fullName evidence="1">Phospholipase D family protein</fullName>
    </submittedName>
</protein>
<sequence>MAFLEPMVHQVVPTGGLFHPKVWVMRFVAEDAQPKYRLLVLSRNLTHDNTWDIVVRLDSESVADERLEVNDPLVALLRWLPEHVHHISAGRASRVQSLAEEIAHVSWERPEDVESVSFHVVGVPGHDALSLHAGRHLVISPFVEDDGLARATRGHQKVPTLISRQETLDALSDDALDGVDAYTLAADVDLPTTDETGEDEPDVPLLHGLHAKVYVLEPTDKWTKARVLLGSSNATTPGLTGNIEFLVDVFGRRDRLGIDRILPPDAESRNGLRPLIEPYVRQPPLDREDERTRRRLQGTLRSIAAIEHLVEIVDDTTSADGHTYRATISTSVDYPSTKASVSVALLTRRASTADVDRRPHLVVHHLPPADISPCVIVTASEDDVTESTIVLSRLIGAPEGRLDAVIARQIDDPEKFMRLLMLMLSLGNPSELAALPAAHRGSDNGGGSLDITTSGVLELVLRGLSTGGAGIDDLDHLITKVLDDDVLPAGFREFWSQVSQARRLLEDTR</sequence>
<accession>A0AC61U7F0</accession>
<evidence type="ECO:0000313" key="2">
    <source>
        <dbReference type="Proteomes" id="UP001059663"/>
    </source>
</evidence>
<organism evidence="1 2">
    <name type="scientific">Janibacter limosus</name>
    <dbReference type="NCBI Taxonomy" id="53458"/>
    <lineage>
        <taxon>Bacteria</taxon>
        <taxon>Bacillati</taxon>
        <taxon>Actinomycetota</taxon>
        <taxon>Actinomycetes</taxon>
        <taxon>Micrococcales</taxon>
        <taxon>Intrasporangiaceae</taxon>
        <taxon>Janibacter</taxon>
    </lineage>
</organism>
<name>A0AC61U7F0_9MICO</name>
<dbReference type="EMBL" id="CP087977">
    <property type="protein sequence ID" value="UUZ45937.1"/>
    <property type="molecule type" value="Genomic_DNA"/>
</dbReference>
<evidence type="ECO:0000313" key="1">
    <source>
        <dbReference type="EMBL" id="UUZ45937.1"/>
    </source>
</evidence>
<dbReference type="Proteomes" id="UP001059663">
    <property type="component" value="Chromosome"/>
</dbReference>
<proteinExistence type="predicted"/>
<reference evidence="1" key="1">
    <citation type="submission" date="2021-11" db="EMBL/GenBank/DDBJ databases">
        <title>Study of the species diversity of bacterial strains isolated from a unique natural object - Shulgan-Tash cave (Bashkiria).</title>
        <authorList>
            <person name="Sazanova A.L."/>
            <person name="Chirak E.R."/>
            <person name="Safronova V.I."/>
        </authorList>
    </citation>
    <scope>NUCLEOTIDE SEQUENCE</scope>
    <source>
        <strain evidence="1">P1</strain>
    </source>
</reference>
<gene>
    <name evidence="1" type="ORF">LP422_08700</name>
</gene>